<comment type="caution">
    <text evidence="2">The sequence shown here is derived from an EMBL/GenBank/DDBJ whole genome shotgun (WGS) entry which is preliminary data.</text>
</comment>
<evidence type="ECO:0000313" key="2">
    <source>
        <dbReference type="EMBL" id="PPV07943.1"/>
    </source>
</evidence>
<dbReference type="EMBL" id="MDCE01000005">
    <property type="protein sequence ID" value="PPV07943.1"/>
    <property type="molecule type" value="Genomic_DNA"/>
</dbReference>
<reference evidence="2 3" key="1">
    <citation type="submission" date="2016-08" db="EMBL/GenBank/DDBJ databases">
        <title>Evolution of the type three secretion system and type three effector repertoires in Xanthomonas.</title>
        <authorList>
            <person name="Merda D."/>
            <person name="Briand M."/>
            <person name="Bosis E."/>
            <person name="Rousseau C."/>
            <person name="Portier P."/>
            <person name="Jacques M.-A."/>
            <person name="Fischer-Le Saux M."/>
        </authorList>
    </citation>
    <scope>NUCLEOTIDE SEQUENCE [LARGE SCALE GENOMIC DNA]</scope>
    <source>
        <strain evidence="2 3">CFBP1976</strain>
    </source>
</reference>
<name>A0ABX5BSC0_9XANT</name>
<gene>
    <name evidence="2" type="ORF">XbrCFBP1976_04280</name>
</gene>
<proteinExistence type="predicted"/>
<keyword evidence="3" id="KW-1185">Reference proteome</keyword>
<dbReference type="Proteomes" id="UP000239710">
    <property type="component" value="Unassembled WGS sequence"/>
</dbReference>
<protein>
    <submittedName>
        <fullName evidence="2">Uncharacterized protein</fullName>
    </submittedName>
</protein>
<organism evidence="2 3">
    <name type="scientific">Xanthomonas bromi</name>
    <dbReference type="NCBI Taxonomy" id="56449"/>
    <lineage>
        <taxon>Bacteria</taxon>
        <taxon>Pseudomonadati</taxon>
        <taxon>Pseudomonadota</taxon>
        <taxon>Gammaproteobacteria</taxon>
        <taxon>Lysobacterales</taxon>
        <taxon>Lysobacteraceae</taxon>
        <taxon>Xanthomonas</taxon>
    </lineage>
</organism>
<evidence type="ECO:0000313" key="3">
    <source>
        <dbReference type="Proteomes" id="UP000239710"/>
    </source>
</evidence>
<feature type="region of interest" description="Disordered" evidence="1">
    <location>
        <begin position="1"/>
        <end position="33"/>
    </location>
</feature>
<sequence length="112" mass="12881">MRETEGASTKVRVGEQILPLPGPPARGTWQDTAGERPHAHACTVNSCRGTDACCRRYPRAPVVQMQVQVQVQVQLRLRLRLQSEHADVAWPESHQHRHWRRWRTVAAVMPFR</sequence>
<evidence type="ECO:0000256" key="1">
    <source>
        <dbReference type="SAM" id="MobiDB-lite"/>
    </source>
</evidence>
<accession>A0ABX5BSC0</accession>